<evidence type="ECO:0000256" key="2">
    <source>
        <dbReference type="ARBA" id="ARBA00022840"/>
    </source>
</evidence>
<dbReference type="GO" id="GO:0006310">
    <property type="term" value="P:DNA recombination"/>
    <property type="evidence" value="ECO:0007669"/>
    <property type="project" value="TreeGrafter"/>
</dbReference>
<dbReference type="GO" id="GO:0006302">
    <property type="term" value="P:double-strand break repair"/>
    <property type="evidence" value="ECO:0007669"/>
    <property type="project" value="TreeGrafter"/>
</dbReference>
<feature type="domain" description="Primosomal protein N' 3' DNA-binding" evidence="4">
    <location>
        <begin position="12"/>
        <end position="107"/>
    </location>
</feature>
<dbReference type="InterPro" id="IPR027417">
    <property type="entry name" value="P-loop_NTPase"/>
</dbReference>
<reference evidence="5" key="1">
    <citation type="submission" date="2014-06" db="EMBL/GenBank/DDBJ databases">
        <title>Key roles for freshwater Actinobacteria revealed by deep metagenomic sequencing.</title>
        <authorList>
            <person name="Ghai R."/>
            <person name="Mizuno C.M."/>
            <person name="Picazo A."/>
            <person name="Camacho A."/>
            <person name="Rodriguez-Valera F."/>
        </authorList>
    </citation>
    <scope>NUCLEOTIDE SEQUENCE</scope>
</reference>
<evidence type="ECO:0000313" key="5">
    <source>
        <dbReference type="EMBL" id="KGA21766.1"/>
    </source>
</evidence>
<organism evidence="5">
    <name type="scientific">freshwater metagenome</name>
    <dbReference type="NCBI Taxonomy" id="449393"/>
    <lineage>
        <taxon>unclassified sequences</taxon>
        <taxon>metagenomes</taxon>
        <taxon>ecological metagenomes</taxon>
    </lineage>
</organism>
<comment type="caution">
    <text evidence="5">The sequence shown here is derived from an EMBL/GenBank/DDBJ whole genome shotgun (WGS) entry which is preliminary data.</text>
</comment>
<protein>
    <recommendedName>
        <fullName evidence="4">Primosomal protein N' 3' DNA-binding domain-containing protein</fullName>
    </recommendedName>
</protein>
<name>A0A094R3Z7_9ZZZZ</name>
<evidence type="ECO:0000259" key="4">
    <source>
        <dbReference type="Pfam" id="PF17764"/>
    </source>
</evidence>
<dbReference type="InterPro" id="IPR042115">
    <property type="entry name" value="PriA_3primeBD_sf"/>
</dbReference>
<dbReference type="PANTHER" id="PTHR30580:SF0">
    <property type="entry name" value="PRIMOSOMAL PROTEIN N"/>
    <property type="match status" value="1"/>
</dbReference>
<accession>A0A094R3Z7</accession>
<gene>
    <name evidence="5" type="ORF">GM51_0100</name>
</gene>
<evidence type="ECO:0000256" key="1">
    <source>
        <dbReference type="ARBA" id="ARBA00022741"/>
    </source>
</evidence>
<dbReference type="AlphaFoldDB" id="A0A094R3Z7"/>
<dbReference type="GO" id="GO:0006270">
    <property type="term" value="P:DNA replication initiation"/>
    <property type="evidence" value="ECO:0007669"/>
    <property type="project" value="TreeGrafter"/>
</dbReference>
<keyword evidence="3" id="KW-0238">DNA-binding</keyword>
<dbReference type="Gene3D" id="3.40.1440.60">
    <property type="entry name" value="PriA, 3(prime) DNA-binding domain"/>
    <property type="match status" value="1"/>
</dbReference>
<dbReference type="PANTHER" id="PTHR30580">
    <property type="entry name" value="PRIMOSOMAL PROTEIN N"/>
    <property type="match status" value="1"/>
</dbReference>
<keyword evidence="1" id="KW-0547">Nucleotide-binding</keyword>
<proteinExistence type="predicted"/>
<dbReference type="GO" id="GO:0043138">
    <property type="term" value="F:3'-5' DNA helicase activity"/>
    <property type="evidence" value="ECO:0007669"/>
    <property type="project" value="TreeGrafter"/>
</dbReference>
<dbReference type="GO" id="GO:0003677">
    <property type="term" value="F:DNA binding"/>
    <property type="evidence" value="ECO:0007669"/>
    <property type="project" value="UniProtKB-KW"/>
</dbReference>
<dbReference type="InterPro" id="IPR041222">
    <property type="entry name" value="PriA_3primeBD"/>
</dbReference>
<evidence type="ECO:0000256" key="3">
    <source>
        <dbReference type="ARBA" id="ARBA00023125"/>
    </source>
</evidence>
<sequence>MPKIAKLAIQSNLPQLDRLFDYLVPDNLAQQAEIGSRVRVMFGRSKEPLDAFIVEFPKESEFSGRLSEVLDIVGPSKTLTTNIFKLCQQLAERSASTLGDVLKLAIPPHMPKAFAQHLQAVQKSVIPSSLQVGALDGETMTILSAGQKSFVLAEPRQVELVLGQGDSDTPAWVRTFVLLAGANLQLGKSTLILVPDYREHEVIMQGLAISGLSDYVANYSQEQVKSKQYLGFLSALEEKPRIVVGSRAAAFAPAHNLGSILVFDEADRSFSDQSSPYLHTRDVALVRQSIEDCSLVFASHSISSDMKRLIDSGFLTDRTRPFANPRISNSEPGLRVDSHAYSAIKAGLELGPVLVQVSSLGDSTAMYCKSCDEPARCGECQGPLWIDSAGAKKCRWCNAFQINYRCSCGGSDLALGRAGSTRTAAELGRAFPSARVIESTGQVRNTRIARGRTLVVATAGAEPYVAGGYSAVVLLDAKVALSRQNLRAQEEAVRAWSNAVAKSGPKAPSVLVGVSGELSQLLSLWNHQKIADNEYKSRQELSLPPALRMGSITAEVSLLSELSAILAKEPSVVRIGPAPLEVSSTGQQWRLIFKYPYSLGLQLAKLLKVEVARISAGKLRTSSSGRSARAITVKMNDSEVV</sequence>
<dbReference type="Pfam" id="PF17764">
    <property type="entry name" value="PriA_3primeBD"/>
    <property type="match status" value="1"/>
</dbReference>
<dbReference type="EMBL" id="JNSL01000001">
    <property type="protein sequence ID" value="KGA21766.1"/>
    <property type="molecule type" value="Genomic_DNA"/>
</dbReference>
<keyword evidence="2" id="KW-0067">ATP-binding</keyword>
<dbReference type="GO" id="GO:0005524">
    <property type="term" value="F:ATP binding"/>
    <property type="evidence" value="ECO:0007669"/>
    <property type="project" value="UniProtKB-KW"/>
</dbReference>
<dbReference type="Gene3D" id="3.40.50.300">
    <property type="entry name" value="P-loop containing nucleotide triphosphate hydrolases"/>
    <property type="match status" value="1"/>
</dbReference>